<dbReference type="EMBL" id="OVTA01000035">
    <property type="protein sequence ID" value="SPR99827.1"/>
    <property type="molecule type" value="Genomic_DNA"/>
</dbReference>
<reference evidence="1 2" key="1">
    <citation type="submission" date="2018-01" db="EMBL/GenBank/DDBJ databases">
        <authorList>
            <person name="Gaut B.S."/>
            <person name="Morton B.R."/>
            <person name="Clegg M.T."/>
            <person name="Duvall M.R."/>
        </authorList>
    </citation>
    <scope>NUCLEOTIDE SEQUENCE [LARGE SCALE GENOMIC DNA]</scope>
    <source>
        <strain evidence="1">Cupriavidus taiwanensis cmp 52</strain>
    </source>
</reference>
<sequence>MAWQGLRSRFPEGVISDGSFGYMNKSPERVPRVLAQRPADDRRAKPAPVYRIAGTTVRAVC</sequence>
<protein>
    <submittedName>
        <fullName evidence="1">Uncharacterized protein</fullName>
    </submittedName>
</protein>
<dbReference type="Proteomes" id="UP000256805">
    <property type="component" value="Unassembled WGS sequence"/>
</dbReference>
<evidence type="ECO:0000313" key="1">
    <source>
        <dbReference type="EMBL" id="SPR99827.1"/>
    </source>
</evidence>
<evidence type="ECO:0000313" key="2">
    <source>
        <dbReference type="Proteomes" id="UP000256805"/>
    </source>
</evidence>
<proteinExistence type="predicted"/>
<accession>A0A375J407</accession>
<organism evidence="1 2">
    <name type="scientific">Cupriavidus taiwanensis</name>
    <dbReference type="NCBI Taxonomy" id="164546"/>
    <lineage>
        <taxon>Bacteria</taxon>
        <taxon>Pseudomonadati</taxon>
        <taxon>Pseudomonadota</taxon>
        <taxon>Betaproteobacteria</taxon>
        <taxon>Burkholderiales</taxon>
        <taxon>Burkholderiaceae</taxon>
        <taxon>Cupriavidus</taxon>
    </lineage>
</organism>
<gene>
    <name evidence="1" type="ORF">CBM2634_B120037</name>
</gene>
<name>A0A375J407_9BURK</name>
<dbReference type="AlphaFoldDB" id="A0A375J407"/>